<accession>A0A1X9MCN6</accession>
<dbReference type="RefSeq" id="WP_084371992.1">
    <property type="nucleotide sequence ID" value="NZ_CP020814.1"/>
</dbReference>
<name>A0A1X9MCN6_9BACI</name>
<reference evidence="3 4" key="1">
    <citation type="submission" date="2017-04" db="EMBL/GenBank/DDBJ databases">
        <title>Bacillus krulwichiae AM31D Genome sequencing and assembly.</title>
        <authorList>
            <person name="Krulwich T.A."/>
            <person name="Anastor L."/>
            <person name="Ehrlich R."/>
            <person name="Ehrlich G.D."/>
            <person name="Janto B."/>
        </authorList>
    </citation>
    <scope>NUCLEOTIDE SEQUENCE [LARGE SCALE GENOMIC DNA]</scope>
    <source>
        <strain evidence="3 4">AM31D</strain>
    </source>
</reference>
<dbReference type="InterPro" id="IPR011330">
    <property type="entry name" value="Glyco_hydro/deAcase_b/a-brl"/>
</dbReference>
<dbReference type="STRING" id="199441.BkAM31D_15625"/>
<dbReference type="InterPro" id="IPR002509">
    <property type="entry name" value="NODB_dom"/>
</dbReference>
<dbReference type="CDD" id="cd10917">
    <property type="entry name" value="CE4_NodB_like_6s_7s"/>
    <property type="match status" value="1"/>
</dbReference>
<keyword evidence="3" id="KW-0378">Hydrolase</keyword>
<dbReference type="KEGG" id="bkw:BkAM31D_15625"/>
<gene>
    <name evidence="3" type="primary">pgdA_2</name>
    <name evidence="3" type="ORF">BkAM31D_15625</name>
</gene>
<dbReference type="Gene3D" id="3.20.20.370">
    <property type="entry name" value="Glycoside hydrolase/deacetylase"/>
    <property type="match status" value="1"/>
</dbReference>
<dbReference type="AlphaFoldDB" id="A0A1X9MCN6"/>
<feature type="region of interest" description="Disordered" evidence="1">
    <location>
        <begin position="41"/>
        <end position="64"/>
    </location>
</feature>
<dbReference type="EMBL" id="CP020814">
    <property type="protein sequence ID" value="ARK31166.1"/>
    <property type="molecule type" value="Genomic_DNA"/>
</dbReference>
<dbReference type="InterPro" id="IPR050248">
    <property type="entry name" value="Polysacc_deacetylase_ArnD"/>
</dbReference>
<protein>
    <submittedName>
        <fullName evidence="3">Peptidoglycan-N-acetylglucosamine deacetylase</fullName>
        <ecNumber evidence="3">3.5.1.104</ecNumber>
    </submittedName>
</protein>
<feature type="compositionally biased region" description="Basic and acidic residues" evidence="1">
    <location>
        <begin position="45"/>
        <end position="64"/>
    </location>
</feature>
<dbReference type="PROSITE" id="PS51257">
    <property type="entry name" value="PROKAR_LIPOPROTEIN"/>
    <property type="match status" value="1"/>
</dbReference>
<evidence type="ECO:0000259" key="2">
    <source>
        <dbReference type="PROSITE" id="PS51677"/>
    </source>
</evidence>
<evidence type="ECO:0000313" key="3">
    <source>
        <dbReference type="EMBL" id="ARK31166.1"/>
    </source>
</evidence>
<dbReference type="GO" id="GO:0005975">
    <property type="term" value="P:carbohydrate metabolic process"/>
    <property type="evidence" value="ECO:0007669"/>
    <property type="project" value="InterPro"/>
</dbReference>
<evidence type="ECO:0000313" key="4">
    <source>
        <dbReference type="Proteomes" id="UP000193006"/>
    </source>
</evidence>
<organism evidence="3 4">
    <name type="scientific">Halalkalibacter krulwichiae</name>
    <dbReference type="NCBI Taxonomy" id="199441"/>
    <lineage>
        <taxon>Bacteria</taxon>
        <taxon>Bacillati</taxon>
        <taxon>Bacillota</taxon>
        <taxon>Bacilli</taxon>
        <taxon>Bacillales</taxon>
        <taxon>Bacillaceae</taxon>
        <taxon>Halalkalibacter</taxon>
    </lineage>
</organism>
<dbReference type="Proteomes" id="UP000193006">
    <property type="component" value="Chromosome"/>
</dbReference>
<dbReference type="EC" id="3.5.1.104" evidence="3"/>
<keyword evidence="4" id="KW-1185">Reference proteome</keyword>
<dbReference type="PANTHER" id="PTHR10587">
    <property type="entry name" value="GLYCOSYL TRANSFERASE-RELATED"/>
    <property type="match status" value="1"/>
</dbReference>
<dbReference type="SUPFAM" id="SSF88713">
    <property type="entry name" value="Glycoside hydrolase/deacetylase"/>
    <property type="match status" value="1"/>
</dbReference>
<evidence type="ECO:0000256" key="1">
    <source>
        <dbReference type="SAM" id="MobiDB-lite"/>
    </source>
</evidence>
<proteinExistence type="predicted"/>
<dbReference type="GO" id="GO:0016810">
    <property type="term" value="F:hydrolase activity, acting on carbon-nitrogen (but not peptide) bonds"/>
    <property type="evidence" value="ECO:0007669"/>
    <property type="project" value="InterPro"/>
</dbReference>
<dbReference type="PROSITE" id="PS51677">
    <property type="entry name" value="NODB"/>
    <property type="match status" value="1"/>
</dbReference>
<feature type="domain" description="NodB homology" evidence="2">
    <location>
        <begin position="87"/>
        <end position="267"/>
    </location>
</feature>
<dbReference type="Pfam" id="PF01522">
    <property type="entry name" value="Polysacc_deac_1"/>
    <property type="match status" value="1"/>
</dbReference>
<sequence length="274" mass="31855">MKRKIGIILLFLLFGCQSEEVQLSEDDKFSQENSVVIEELNEPSKPFEEEVEEKKEKETENVVDSKEEYEIDPNSWRVVSKQESDKQIVLLTIDDAPEHYSVEMAEQLKELDAGAIFFVNGHFIQTEEGRDRLERIYELGFEIGNHTMNHPNMGQLSAEEQEKEIVELNDLIEEVIGIRPRFYRAPFGVNTIHSDKIIEKEDMIKMNWTYGYDWEPEYQDADELANIMVHTPLLSDGANLLMHDRKWTNEAIQQIVNGLREKGFVIIDPGHIVK</sequence>